<evidence type="ECO:0000313" key="4">
    <source>
        <dbReference type="Proteomes" id="UP000302139"/>
    </source>
</evidence>
<accession>A0A4D4LQA8</accession>
<dbReference type="AlphaFoldDB" id="A0A4D4LQA8"/>
<organism evidence="3 4">
    <name type="scientific">Streptomyces avermitilis</name>
    <dbReference type="NCBI Taxonomy" id="33903"/>
    <lineage>
        <taxon>Bacteria</taxon>
        <taxon>Bacillati</taxon>
        <taxon>Actinomycetota</taxon>
        <taxon>Actinomycetes</taxon>
        <taxon>Kitasatosporales</taxon>
        <taxon>Streptomycetaceae</taxon>
        <taxon>Streptomyces</taxon>
    </lineage>
</organism>
<feature type="domain" description="A-factor biosynthesis hotdog" evidence="2">
    <location>
        <begin position="31"/>
        <end position="62"/>
    </location>
</feature>
<evidence type="ECO:0000256" key="1">
    <source>
        <dbReference type="SAM" id="MobiDB-lite"/>
    </source>
</evidence>
<name>A0A4D4LQA8_STRAX</name>
<dbReference type="EMBL" id="BJHX01000001">
    <property type="protein sequence ID" value="GDY63462.1"/>
    <property type="molecule type" value="Genomic_DNA"/>
</dbReference>
<dbReference type="Proteomes" id="UP000302139">
    <property type="component" value="Unassembled WGS sequence"/>
</dbReference>
<dbReference type="OMA" id="CMANFAF"/>
<evidence type="ECO:0000259" key="2">
    <source>
        <dbReference type="Pfam" id="PF03756"/>
    </source>
</evidence>
<evidence type="ECO:0000313" key="3">
    <source>
        <dbReference type="EMBL" id="GDY63462.1"/>
    </source>
</evidence>
<feature type="region of interest" description="Disordered" evidence="1">
    <location>
        <begin position="1"/>
        <end position="32"/>
    </location>
</feature>
<dbReference type="InterPro" id="IPR005509">
    <property type="entry name" value="AfsA_hotdog_dom"/>
</dbReference>
<comment type="caution">
    <text evidence="3">The sequence shown here is derived from an EMBL/GenBank/DDBJ whole genome shotgun (WGS) entry which is preliminary data.</text>
</comment>
<proteinExistence type="predicted"/>
<sequence>MRMTTHIETTREEERNGSRVGLLPPPAPSPGGDSWLTELTVDRRDPFFFDHPLDHVPGMLLVCGMANAVRDRIDVPPGLRAKWVVNFRVMPELSPELVLYAAPEEKGRRPLRVTQGPAVVSDGWFVLTPDSDPVRPSAAGARREAPAQASLVHRTRPANVMIGEPRATDGLVTAPVLVPASWHTLASRRAGLRSVKSVIEAGRQFATWLSHRVGGWPPEVQMLWLRLTADLPLDLPASVPLSLRWRQVRMSDDKARLTFEVVAGEGEGVTVGSLIYVSKGLSPDGYRAFRADREAAA</sequence>
<feature type="compositionally biased region" description="Basic and acidic residues" evidence="1">
    <location>
        <begin position="8"/>
        <end position="17"/>
    </location>
</feature>
<gene>
    <name evidence="3" type="ORF">SAV14893_028550</name>
</gene>
<reference evidence="3 4" key="1">
    <citation type="submission" date="2019-04" db="EMBL/GenBank/DDBJ databases">
        <title>Draft genome sequences of Streptomyces avermitilis NBRC 14893.</title>
        <authorList>
            <person name="Komaki H."/>
            <person name="Tamura T."/>
            <person name="Hosoyama A."/>
        </authorList>
    </citation>
    <scope>NUCLEOTIDE SEQUENCE [LARGE SCALE GENOMIC DNA]</scope>
    <source>
        <strain evidence="3 4">NBRC 14893</strain>
    </source>
</reference>
<protein>
    <recommendedName>
        <fullName evidence="2">A-factor biosynthesis hotdog domain-containing protein</fullName>
    </recommendedName>
</protein>
<dbReference type="Pfam" id="PF03756">
    <property type="entry name" value="AfsA"/>
    <property type="match status" value="1"/>
</dbReference>